<dbReference type="Gene3D" id="3.40.50.20">
    <property type="match status" value="1"/>
</dbReference>
<evidence type="ECO:0000259" key="8">
    <source>
        <dbReference type="PROSITE" id="PS50975"/>
    </source>
</evidence>
<dbReference type="PANTHER" id="PTHR11405:SF53">
    <property type="entry name" value="CARBAMOYL-PHOSPHATE SYNTHASE [AMMONIA], MITOCHONDRIAL"/>
    <property type="match status" value="1"/>
</dbReference>
<evidence type="ECO:0000256" key="6">
    <source>
        <dbReference type="ARBA" id="ARBA00047359"/>
    </source>
</evidence>
<dbReference type="InterPro" id="IPR011761">
    <property type="entry name" value="ATP-grasp"/>
</dbReference>
<accession>A0ABU3CYF3</accession>
<keyword evidence="4 7" id="KW-0067">ATP-binding</keyword>
<keyword evidence="3 7" id="KW-0547">Nucleotide-binding</keyword>
<evidence type="ECO:0000313" key="10">
    <source>
        <dbReference type="Proteomes" id="UP001248819"/>
    </source>
</evidence>
<dbReference type="SUPFAM" id="SSF52440">
    <property type="entry name" value="PreATP-grasp domain"/>
    <property type="match status" value="1"/>
</dbReference>
<protein>
    <recommendedName>
        <fullName evidence="5">carbamoyl-phosphate synthase (ammonia)</fullName>
        <ecNumber evidence="5">6.3.4.16</ecNumber>
    </recommendedName>
</protein>
<dbReference type="SUPFAM" id="SSF56059">
    <property type="entry name" value="Glutathione synthetase ATP-binding domain-like"/>
    <property type="match status" value="1"/>
</dbReference>
<evidence type="ECO:0000256" key="3">
    <source>
        <dbReference type="ARBA" id="ARBA00022741"/>
    </source>
</evidence>
<dbReference type="InterPro" id="IPR058047">
    <property type="entry name" value="CPSase_preATP-grasp"/>
</dbReference>
<evidence type="ECO:0000256" key="7">
    <source>
        <dbReference type="PROSITE-ProRule" id="PRU00409"/>
    </source>
</evidence>
<name>A0ABU3CYF3_9FLAO</name>
<dbReference type="PRINTS" id="PR00098">
    <property type="entry name" value="CPSASE"/>
</dbReference>
<evidence type="ECO:0000256" key="5">
    <source>
        <dbReference type="ARBA" id="ARBA00044063"/>
    </source>
</evidence>
<dbReference type="PROSITE" id="PS50975">
    <property type="entry name" value="ATP_GRASP"/>
    <property type="match status" value="1"/>
</dbReference>
<gene>
    <name evidence="9" type="ORF">RM529_14725</name>
</gene>
<dbReference type="Gene3D" id="3.30.470.20">
    <property type="entry name" value="ATP-grasp fold, B domain"/>
    <property type="match status" value="1"/>
</dbReference>
<dbReference type="Pfam" id="PF02786">
    <property type="entry name" value="CPSase_L_D2"/>
    <property type="match status" value="1"/>
</dbReference>
<evidence type="ECO:0000256" key="1">
    <source>
        <dbReference type="ARBA" id="ARBA00009799"/>
    </source>
</evidence>
<keyword evidence="10" id="KW-1185">Reference proteome</keyword>
<dbReference type="PROSITE" id="PS00866">
    <property type="entry name" value="CPSASE_1"/>
    <property type="match status" value="1"/>
</dbReference>
<sequence>MPKNKNLKCILIIGSGPIVIGQACEFDYAGTQSLRSLRDEGIETVLINSNPATIMTDPSVADHVYLKPLTTKSIIEILKKHPNIDAVLPTMGGQTALNLCIEADEKGIWEDFGIKLIGVDIDAINITEDREKFKQLMGRIGVPVAPAKTVTSFLQGKEVAQEFGFPLVIRASFTLGGSGASFVHRAEDFDEMLTYGLEASPIHEVLIDKALLGWKEYELELLRDKNDNVVIICAIENMDPMGIHTGDSITVAPAMTLSDTAYQRMRDLAIHMMRSIGDFAGGCNVQFAVSPDEKEDIVAIEINPRVSRSSALA</sequence>
<dbReference type="Proteomes" id="UP001248819">
    <property type="component" value="Unassembled WGS sequence"/>
</dbReference>
<reference evidence="9 10" key="1">
    <citation type="submission" date="2023-09" db="EMBL/GenBank/DDBJ databases">
        <authorList>
            <person name="Rey-Velasco X."/>
        </authorList>
    </citation>
    <scope>NUCLEOTIDE SEQUENCE [LARGE SCALE GENOMIC DNA]</scope>
    <source>
        <strain evidence="9 10">F297</strain>
    </source>
</reference>
<dbReference type="InterPro" id="IPR005483">
    <property type="entry name" value="CPSase_dom"/>
</dbReference>
<comment type="similarity">
    <text evidence="1">Belongs to the CarB family.</text>
</comment>
<dbReference type="PANTHER" id="PTHR11405">
    <property type="entry name" value="CARBAMOYLTRANSFERASE FAMILY MEMBER"/>
    <property type="match status" value="1"/>
</dbReference>
<evidence type="ECO:0000256" key="2">
    <source>
        <dbReference type="ARBA" id="ARBA00022598"/>
    </source>
</evidence>
<comment type="caution">
    <text evidence="9">The sequence shown here is derived from an EMBL/GenBank/DDBJ whole genome shotgun (WGS) entry which is preliminary data.</text>
</comment>
<organism evidence="9 10">
    <name type="scientific">Autumnicola edwardsiae</name>
    <dbReference type="NCBI Taxonomy" id="3075594"/>
    <lineage>
        <taxon>Bacteria</taxon>
        <taxon>Pseudomonadati</taxon>
        <taxon>Bacteroidota</taxon>
        <taxon>Flavobacteriia</taxon>
        <taxon>Flavobacteriales</taxon>
        <taxon>Flavobacteriaceae</taxon>
        <taxon>Autumnicola</taxon>
    </lineage>
</organism>
<dbReference type="InterPro" id="IPR005479">
    <property type="entry name" value="CPAse_ATP-bd"/>
</dbReference>
<keyword evidence="2" id="KW-0436">Ligase</keyword>
<dbReference type="Pfam" id="PF25596">
    <property type="entry name" value="CPSase_L_D1"/>
    <property type="match status" value="1"/>
</dbReference>
<dbReference type="EMBL" id="JAVRHP010000110">
    <property type="protein sequence ID" value="MDT0651407.1"/>
    <property type="molecule type" value="Genomic_DNA"/>
</dbReference>
<feature type="domain" description="ATP-grasp" evidence="8">
    <location>
        <begin position="134"/>
        <end position="305"/>
    </location>
</feature>
<evidence type="ECO:0000313" key="9">
    <source>
        <dbReference type="EMBL" id="MDT0651407.1"/>
    </source>
</evidence>
<evidence type="ECO:0000256" key="4">
    <source>
        <dbReference type="ARBA" id="ARBA00022840"/>
    </source>
</evidence>
<dbReference type="EC" id="6.3.4.16" evidence="5"/>
<feature type="non-terminal residue" evidence="9">
    <location>
        <position position="313"/>
    </location>
</feature>
<dbReference type="InterPro" id="IPR016185">
    <property type="entry name" value="PreATP-grasp_dom_sf"/>
</dbReference>
<comment type="catalytic activity">
    <reaction evidence="6">
        <text>hydrogencarbonate + NH4(+) + 2 ATP = carbamoyl phosphate + 2 ADP + phosphate + 2 H(+)</text>
        <dbReference type="Rhea" id="RHEA:18029"/>
        <dbReference type="ChEBI" id="CHEBI:15378"/>
        <dbReference type="ChEBI" id="CHEBI:17544"/>
        <dbReference type="ChEBI" id="CHEBI:28938"/>
        <dbReference type="ChEBI" id="CHEBI:30616"/>
        <dbReference type="ChEBI" id="CHEBI:43474"/>
        <dbReference type="ChEBI" id="CHEBI:58228"/>
        <dbReference type="ChEBI" id="CHEBI:456216"/>
        <dbReference type="EC" id="6.3.4.16"/>
    </reaction>
</comment>
<proteinExistence type="inferred from homology"/>
<dbReference type="PROSITE" id="PS51257">
    <property type="entry name" value="PROKAR_LIPOPROTEIN"/>
    <property type="match status" value="1"/>
</dbReference>